<feature type="region of interest" description="Disordered" evidence="1">
    <location>
        <begin position="1236"/>
        <end position="1461"/>
    </location>
</feature>
<dbReference type="Proteomes" id="UP000011651">
    <property type="component" value="Unassembled WGS sequence"/>
</dbReference>
<evidence type="ECO:0000256" key="1">
    <source>
        <dbReference type="SAM" id="MobiDB-lite"/>
    </source>
</evidence>
<feature type="compositionally biased region" description="Acidic residues" evidence="1">
    <location>
        <begin position="1319"/>
        <end position="1330"/>
    </location>
</feature>
<proteinExistence type="predicted"/>
<evidence type="ECO:0000313" key="3">
    <source>
        <dbReference type="Proteomes" id="UP000011651"/>
    </source>
</evidence>
<name>L9U7I0_9GAMM</name>
<feature type="compositionally biased region" description="Polar residues" evidence="1">
    <location>
        <begin position="1363"/>
        <end position="1385"/>
    </location>
</feature>
<sequence length="1461" mass="153253">EEDGTLTAGAGQVTFTPGSNDAGYYAFDGENVVLTQDGVDAINAGTTLPAVSLTATDSDNATAEDSDTPSYVANPDAVATTGEGQEDSSGIDIELSGGFQNGDGTILSFVIQTLPANGTLYFGNTVVTEGMPIDATDNSATLTFVPEADWSDNNGDGKVTFDYIAIDGEGNQSDPATATIDVTPVTDIPDVELTLTESTTSSLYAVDLSNVLDNADGQSGNPAGFTVTAFKDGQTGVISIKETGSPTGFGVAGSASNGADSEIGKGEELHIELDTPASSVTFQLAWLNNYNETAVYEVHYDDGSSETFSVFGGSDGIDPPKTVDAPEGKAITGIDFGTGSVNESTSDYLLHSFSYESVAKTYTVDITAEPSDTDFSESITSLVVKTPEGVTLSGAENQGTDNGITSWGISLDANGGFTNSVEVDPNTGIVTVKGLILSVPDDFTGDLTVEAIATAYDPDAATSAQGSDSETIENNGPTSSDDSVTMLEGAESIVLSVDDFGNYSDPDGDSLDSIRIESLPASEVGKLQLNGNDIARGEEISVQQIASGELAFIPANDDTDSDTSFEFRVSDGGGWSEQSYTTTVNIDAVADKPTVAISLGDAMSVDETGTISGQSREFTELLGEERGDGNIQGTPNYNYSEASTQVFDFGTVFAGQQVTVDMPVLIQGSWNSGWNVFDDRWVVRANGDEEFVFDDYGSSSNYNLNFVDNVSITTTLDSQGRLTLEFSAATTETSETATIQGATVSVGSVEVTEVSAYQYAVDLTAALSDTDGSETLSIKVTGVPEGGVLSQGAEQGDGSWLIEVDPGETSYSGNGLTLTVPVGQAGEDFQLSAEAIATESNPGTTDTTVETLTRSATDSAESKTVPIPPDNTASEPDDNSGEPEGSWEGFESNDDHTLNWWDPSEPYNLGGNATSVDIELQGFGGVFDSGYVEFYEDGNSLGYSYLSKGSNNGSFEQTFTPGFEFDSVKVVRTGGEFEIKSLAAYNATQAQLVDGIVEGAMYTTSSGLSGTTDENGAFEYRDGDSVTFMVGDVVIGTASAEALADGKVFLQEMANTELTDLNNEYVENMAVFLQSLDADGIADNGITITSAMNAAFEGSTLDLRNVSEAELKSALEGVGDSYVTEEDAMQHVRDMLEKHAGITTFDEHTDDSIKTAVLAHDVIDGLTYQTSSGLIGELTDGMFAFDEGDTVELFANGQLVASFATADIGDDGLITFAEAGFLMSAEELDALINSEEETQPSVEGEEAVDEPEPTDDTTVDDAEDIDEEESRDDNITNDDTSSSDKASEDESEEEVVEEGVATPDDEQSQDDALTQGDELAQEEVLADNDEVTNVAPATPGDEKEEPESSGNGYSLLEDDETLFTLNDDSENATTPVPASELQTSESEGDIEASLSESELFSSDEDESVDSLLPPSESGEEKAKPAPDAPQESTVSTEVEPAGGHTDYVKLHNDHATSNSDI</sequence>
<gene>
    <name evidence="2" type="ORF">HALTITAN_2426</name>
</gene>
<dbReference type="EMBL" id="AOPO01000012">
    <property type="protein sequence ID" value="ELY20752.1"/>
    <property type="molecule type" value="Genomic_DNA"/>
</dbReference>
<protein>
    <recommendedName>
        <fullName evidence="4">Cadherin-like domain-containing protein</fullName>
    </recommendedName>
</protein>
<feature type="region of interest" description="Disordered" evidence="1">
    <location>
        <begin position="59"/>
        <end position="89"/>
    </location>
</feature>
<reference evidence="2 3" key="1">
    <citation type="journal article" date="2013" name="Genome Announc.">
        <title>Draft Genome of the Marine Gammaproteobacterium Halomonas titanicae.</title>
        <authorList>
            <person name="Sanchez-Porro C."/>
            <person name="de la Haba R.R."/>
            <person name="Cruz-Hernandez N."/>
            <person name="Gonzalez J.M."/>
            <person name="Reyes-Guirao C."/>
            <person name="Navarro-Sampedro L."/>
            <person name="Carballo M."/>
            <person name="Ventosa A."/>
        </authorList>
    </citation>
    <scope>NUCLEOTIDE SEQUENCE [LARGE SCALE GENOMIC DNA]</scope>
    <source>
        <strain evidence="2 3">BH1</strain>
    </source>
</reference>
<feature type="non-terminal residue" evidence="2">
    <location>
        <position position="1"/>
    </location>
</feature>
<feature type="region of interest" description="Disordered" evidence="1">
    <location>
        <begin position="460"/>
        <end position="483"/>
    </location>
</feature>
<comment type="caution">
    <text evidence="2">The sequence shown here is derived from an EMBL/GenBank/DDBJ whole genome shotgun (WGS) entry which is preliminary data.</text>
</comment>
<evidence type="ECO:0008006" key="4">
    <source>
        <dbReference type="Google" id="ProtNLM"/>
    </source>
</evidence>
<feature type="compositionally biased region" description="Polar residues" evidence="1">
    <location>
        <begin position="462"/>
        <end position="483"/>
    </location>
</feature>
<feature type="region of interest" description="Disordered" evidence="1">
    <location>
        <begin position="854"/>
        <end position="903"/>
    </location>
</feature>
<dbReference type="PATRIC" id="fig|1204738.3.peg.3682"/>
<organism evidence="2 3">
    <name type="scientific">Vreelandella titanicae BH1</name>
    <dbReference type="NCBI Taxonomy" id="1204738"/>
    <lineage>
        <taxon>Bacteria</taxon>
        <taxon>Pseudomonadati</taxon>
        <taxon>Pseudomonadota</taxon>
        <taxon>Gammaproteobacteria</taxon>
        <taxon>Oceanospirillales</taxon>
        <taxon>Halomonadaceae</taxon>
        <taxon>Vreelandella</taxon>
    </lineage>
</organism>
<evidence type="ECO:0000313" key="2">
    <source>
        <dbReference type="EMBL" id="ELY20752.1"/>
    </source>
</evidence>
<feature type="compositionally biased region" description="Acidic residues" evidence="1">
    <location>
        <begin position="1236"/>
        <end position="1271"/>
    </location>
</feature>
<feature type="compositionally biased region" description="Acidic residues" evidence="1">
    <location>
        <begin position="1287"/>
        <end position="1309"/>
    </location>
</feature>
<accession>L9U7I0</accession>